<evidence type="ECO:0000313" key="3">
    <source>
        <dbReference type="EMBL" id="SUA89307.1"/>
    </source>
</evidence>
<protein>
    <recommendedName>
        <fullName evidence="6">Matrixin</fullName>
    </recommendedName>
</protein>
<feature type="chain" id="PRO_5042539953" description="Matrixin" evidence="1">
    <location>
        <begin position="20"/>
        <end position="293"/>
    </location>
</feature>
<dbReference type="InterPro" id="IPR024079">
    <property type="entry name" value="MetalloPept_cat_dom_sf"/>
</dbReference>
<proteinExistence type="predicted"/>
<reference evidence="3 5" key="3">
    <citation type="submission" date="2018-06" db="EMBL/GenBank/DDBJ databases">
        <authorList>
            <consortium name="Pathogen Informatics"/>
            <person name="Doyle S."/>
        </authorList>
    </citation>
    <scope>NUCLEOTIDE SEQUENCE [LARGE SCALE GENOMIC DNA]</scope>
    <source>
        <strain evidence="3 5">NCTC13159</strain>
    </source>
</reference>
<keyword evidence="1" id="KW-0732">Signal</keyword>
<keyword evidence="4" id="KW-1185">Reference proteome</keyword>
<name>A0AAJ4Z9P8_PANPU</name>
<dbReference type="Proteomes" id="UP000254589">
    <property type="component" value="Unassembled WGS sequence"/>
</dbReference>
<dbReference type="Gene3D" id="3.40.390.10">
    <property type="entry name" value="Collagenase (Catalytic Domain)"/>
    <property type="match status" value="1"/>
</dbReference>
<evidence type="ECO:0000256" key="1">
    <source>
        <dbReference type="SAM" id="SignalP"/>
    </source>
</evidence>
<dbReference type="RefSeq" id="WP_039409935.1">
    <property type="nucleotide sequence ID" value="NZ_CP010310.2"/>
</dbReference>
<reference evidence="2" key="2">
    <citation type="submission" date="2016-11" db="EMBL/GenBank/DDBJ databases">
        <title>Complete Genome Sequencing of Pandoraea pulmonicola DSM 16583.</title>
        <authorList>
            <person name="Chan K.-G."/>
        </authorList>
    </citation>
    <scope>NUCLEOTIDE SEQUENCE</scope>
    <source>
        <strain evidence="2">DSM 16583</strain>
    </source>
</reference>
<dbReference type="KEGG" id="ppul:RO07_17240"/>
<dbReference type="GO" id="GO:0008237">
    <property type="term" value="F:metallopeptidase activity"/>
    <property type="evidence" value="ECO:0007669"/>
    <property type="project" value="InterPro"/>
</dbReference>
<evidence type="ECO:0000313" key="2">
    <source>
        <dbReference type="EMBL" id="AJC21794.1"/>
    </source>
</evidence>
<dbReference type="AlphaFoldDB" id="A0AAJ4Z9P8"/>
<evidence type="ECO:0000313" key="4">
    <source>
        <dbReference type="Proteomes" id="UP000035086"/>
    </source>
</evidence>
<dbReference type="EMBL" id="UGSJ01000001">
    <property type="protein sequence ID" value="SUA89307.1"/>
    <property type="molecule type" value="Genomic_DNA"/>
</dbReference>
<evidence type="ECO:0000313" key="5">
    <source>
        <dbReference type="Proteomes" id="UP000254589"/>
    </source>
</evidence>
<evidence type="ECO:0008006" key="6">
    <source>
        <dbReference type="Google" id="ProtNLM"/>
    </source>
</evidence>
<accession>A0AAJ4Z9P8</accession>
<dbReference type="EMBL" id="CP010310">
    <property type="protein sequence ID" value="AJC21794.1"/>
    <property type="molecule type" value="Genomic_DNA"/>
</dbReference>
<gene>
    <name evidence="3" type="ORF">NCTC13159_00770</name>
    <name evidence="2" type="ORF">RO07_17240</name>
</gene>
<organism evidence="3 5">
    <name type="scientific">Pandoraea pulmonicola</name>
    <dbReference type="NCBI Taxonomy" id="93221"/>
    <lineage>
        <taxon>Bacteria</taxon>
        <taxon>Pseudomonadati</taxon>
        <taxon>Pseudomonadota</taxon>
        <taxon>Betaproteobacteria</taxon>
        <taxon>Burkholderiales</taxon>
        <taxon>Burkholderiaceae</taxon>
        <taxon>Pandoraea</taxon>
    </lineage>
</organism>
<sequence length="293" mass="32331">MRFLLSLLVAIFFATPATAVQMPIAFTNSLTNPGHIFNPMTEYGGTVRYFIDPNSALMTVVINNVPYSVDWNSVIEEAVSEWRAALSTSNLSLTRVTNRAQANVVIATATDPPSASTSTVLAGTIPTHNGLPTTITFYSNQFQNYLGGHEATLALQFLRDQTIQGLLSFIVKRIAKHELGHALGLAHTQARSHFFVEVQVQDNQLRTPIMIGNLFYYLRTMFAFVNNMGDIPDEYFVPDPSQTLLTNDYIEVTPEEGDAVQTLMRTQQATCGSLLLCIKPPYIHDGDGDDSYG</sequence>
<dbReference type="SUPFAM" id="SSF55486">
    <property type="entry name" value="Metalloproteases ('zincins'), catalytic domain"/>
    <property type="match status" value="1"/>
</dbReference>
<reference evidence="4" key="1">
    <citation type="submission" date="2014-12" db="EMBL/GenBank/DDBJ databases">
        <title>Complete Genome Sequencing of Pandoraea pulmonicola DSM 16583.</title>
        <authorList>
            <person name="Chan K.-G."/>
        </authorList>
    </citation>
    <scope>NUCLEOTIDE SEQUENCE [LARGE SCALE GENOMIC DNA]</scope>
    <source>
        <strain evidence="4">DSM 16583</strain>
    </source>
</reference>
<feature type="signal peptide" evidence="1">
    <location>
        <begin position="1"/>
        <end position="19"/>
    </location>
</feature>
<dbReference type="Proteomes" id="UP000035086">
    <property type="component" value="Chromosome"/>
</dbReference>